<dbReference type="GO" id="GO:0007155">
    <property type="term" value="P:cell adhesion"/>
    <property type="evidence" value="ECO:0007669"/>
    <property type="project" value="InterPro"/>
</dbReference>
<feature type="compositionally biased region" description="Low complexity" evidence="3">
    <location>
        <begin position="155"/>
        <end position="172"/>
    </location>
</feature>
<dbReference type="OrthoDB" id="8607132at2"/>
<accession>A0A494Y8M3</accession>
<sequence length="224" mass="22816">MEAAAEKAHATTTADAIDVTDATDATGRALRACTERAAANRVLHAYVLGFTMIELMIVLAIVGVIAAYAVPAYQDYVVRSRVGEGLALAGSARLLVADNAVNGVPFDLGYVPQPATRNVESLVIDSDTGEIEIRYTARVAPAGANSLKLVPSTSAAADPSSGSSGSSSGATARVTLHAGTPPTGLLAWECFAASKAKSSFSEPVPVPRAAATLAAKFAPAECRG</sequence>
<dbReference type="AlphaFoldDB" id="A0A494Y8M3"/>
<protein>
    <submittedName>
        <fullName evidence="5">Pilin</fullName>
    </submittedName>
</protein>
<dbReference type="Pfam" id="PF07963">
    <property type="entry name" value="N_methyl"/>
    <property type="match status" value="1"/>
</dbReference>
<keyword evidence="6" id="KW-1185">Reference proteome</keyword>
<proteinExistence type="inferred from homology"/>
<dbReference type="InterPro" id="IPR012902">
    <property type="entry name" value="N_methyl_site"/>
</dbReference>
<evidence type="ECO:0000256" key="3">
    <source>
        <dbReference type="SAM" id="MobiDB-lite"/>
    </source>
</evidence>
<feature type="transmembrane region" description="Helical" evidence="4">
    <location>
        <begin position="45"/>
        <end position="70"/>
    </location>
</feature>
<gene>
    <name evidence="5" type="ORF">D7S86_03450</name>
</gene>
<dbReference type="Pfam" id="PF00114">
    <property type="entry name" value="Pilin"/>
    <property type="match status" value="1"/>
</dbReference>
<dbReference type="Proteomes" id="UP000270342">
    <property type="component" value="Unassembled WGS sequence"/>
</dbReference>
<reference evidence="5 6" key="1">
    <citation type="submission" date="2018-10" db="EMBL/GenBank/DDBJ databases">
        <title>Robbsia sp. DHC34, isolated from soil.</title>
        <authorList>
            <person name="Gao Z.-H."/>
            <person name="Qiu L.-H."/>
        </authorList>
    </citation>
    <scope>NUCLEOTIDE SEQUENCE [LARGE SCALE GENOMIC DNA]</scope>
    <source>
        <strain evidence="5 6">DHC34</strain>
    </source>
</reference>
<comment type="similarity">
    <text evidence="1">Belongs to the N-Me-Phe pilin family.</text>
</comment>
<organism evidence="5 6">
    <name type="scientific">Pararobbsia silviterrae</name>
    <dbReference type="NCBI Taxonomy" id="1792498"/>
    <lineage>
        <taxon>Bacteria</taxon>
        <taxon>Pseudomonadati</taxon>
        <taxon>Pseudomonadota</taxon>
        <taxon>Betaproteobacteria</taxon>
        <taxon>Burkholderiales</taxon>
        <taxon>Burkholderiaceae</taxon>
        <taxon>Pararobbsia</taxon>
    </lineage>
</organism>
<evidence type="ECO:0000313" key="6">
    <source>
        <dbReference type="Proteomes" id="UP000270342"/>
    </source>
</evidence>
<keyword evidence="2" id="KW-0488">Methylation</keyword>
<dbReference type="NCBIfam" id="TIGR02532">
    <property type="entry name" value="IV_pilin_GFxxxE"/>
    <property type="match status" value="1"/>
</dbReference>
<keyword evidence="4" id="KW-1133">Transmembrane helix</keyword>
<evidence type="ECO:0000256" key="4">
    <source>
        <dbReference type="SAM" id="Phobius"/>
    </source>
</evidence>
<evidence type="ECO:0000313" key="5">
    <source>
        <dbReference type="EMBL" id="RKP58984.1"/>
    </source>
</evidence>
<feature type="region of interest" description="Disordered" evidence="3">
    <location>
        <begin position="155"/>
        <end position="176"/>
    </location>
</feature>
<dbReference type="InterPro" id="IPR045584">
    <property type="entry name" value="Pilin-like"/>
</dbReference>
<dbReference type="SUPFAM" id="SSF54523">
    <property type="entry name" value="Pili subunits"/>
    <property type="match status" value="1"/>
</dbReference>
<comment type="caution">
    <text evidence="5">The sequence shown here is derived from an EMBL/GenBank/DDBJ whole genome shotgun (WGS) entry which is preliminary data.</text>
</comment>
<dbReference type="Gene3D" id="3.30.700.10">
    <property type="entry name" value="Glycoprotein, Type 4 Pilin"/>
    <property type="match status" value="1"/>
</dbReference>
<keyword evidence="4" id="KW-0472">Membrane</keyword>
<evidence type="ECO:0000256" key="2">
    <source>
        <dbReference type="ARBA" id="ARBA00022481"/>
    </source>
</evidence>
<keyword evidence="4" id="KW-0812">Transmembrane</keyword>
<dbReference type="GO" id="GO:0009289">
    <property type="term" value="C:pilus"/>
    <property type="evidence" value="ECO:0007669"/>
    <property type="project" value="InterPro"/>
</dbReference>
<name>A0A494Y8M3_9BURK</name>
<dbReference type="InterPro" id="IPR001082">
    <property type="entry name" value="Pilin"/>
</dbReference>
<dbReference type="EMBL" id="RBZU01000001">
    <property type="protein sequence ID" value="RKP58984.1"/>
    <property type="molecule type" value="Genomic_DNA"/>
</dbReference>
<evidence type="ECO:0000256" key="1">
    <source>
        <dbReference type="ARBA" id="ARBA00005233"/>
    </source>
</evidence>